<protein>
    <submittedName>
        <fullName evidence="1">Uncharacterized protein</fullName>
    </submittedName>
</protein>
<dbReference type="KEGG" id="mana:MAMMFC1_03443"/>
<evidence type="ECO:0000313" key="1">
    <source>
        <dbReference type="EMBL" id="BBB92747.1"/>
    </source>
</evidence>
<evidence type="ECO:0000313" key="2">
    <source>
        <dbReference type="Proteomes" id="UP000276437"/>
    </source>
</evidence>
<name>A0A348ANU9_9FIRM</name>
<sequence length="39" mass="4473">MPGLSKIADVVLYFKEQNESRRMQGSRQATEAIKYKGEL</sequence>
<accession>A0A348ANU9</accession>
<keyword evidence="2" id="KW-1185">Reference proteome</keyword>
<dbReference type="AlphaFoldDB" id="A0A348ANU9"/>
<dbReference type="Proteomes" id="UP000276437">
    <property type="component" value="Chromosome"/>
</dbReference>
<organism evidence="1 2">
    <name type="scientific">Methylomusa anaerophila</name>
    <dbReference type="NCBI Taxonomy" id="1930071"/>
    <lineage>
        <taxon>Bacteria</taxon>
        <taxon>Bacillati</taxon>
        <taxon>Bacillota</taxon>
        <taxon>Negativicutes</taxon>
        <taxon>Selenomonadales</taxon>
        <taxon>Sporomusaceae</taxon>
        <taxon>Methylomusa</taxon>
    </lineage>
</organism>
<proteinExistence type="predicted"/>
<dbReference type="EMBL" id="AP018449">
    <property type="protein sequence ID" value="BBB92747.1"/>
    <property type="molecule type" value="Genomic_DNA"/>
</dbReference>
<gene>
    <name evidence="1" type="ORF">MAMMFC1_03443</name>
</gene>
<reference evidence="1 2" key="1">
    <citation type="journal article" date="2018" name="Int. J. Syst. Evol. Microbiol.">
        <title>Methylomusa anaerophila gen. nov., sp. nov., an anaerobic methanol-utilizing bacterium isolated from a microbial fuel cell.</title>
        <authorList>
            <person name="Amano N."/>
            <person name="Yamamuro A."/>
            <person name="Miyahara M."/>
            <person name="Kouzuma A."/>
            <person name="Abe T."/>
            <person name="Watanabe K."/>
        </authorList>
    </citation>
    <scope>NUCLEOTIDE SEQUENCE [LARGE SCALE GENOMIC DNA]</scope>
    <source>
        <strain evidence="1 2">MMFC1</strain>
    </source>
</reference>